<dbReference type="Gene3D" id="3.40.50.300">
    <property type="entry name" value="P-loop containing nucleotide triphosphate hydrolases"/>
    <property type="match status" value="1"/>
</dbReference>
<comment type="caution">
    <text evidence="4">The sequence shown here is derived from an EMBL/GenBank/DDBJ whole genome shotgun (WGS) entry which is preliminary data.</text>
</comment>
<evidence type="ECO:0000313" key="5">
    <source>
        <dbReference type="Proteomes" id="UP000569914"/>
    </source>
</evidence>
<feature type="domain" description="ABC transporter" evidence="3">
    <location>
        <begin position="16"/>
        <end position="234"/>
    </location>
</feature>
<evidence type="ECO:0000259" key="3">
    <source>
        <dbReference type="PROSITE" id="PS50893"/>
    </source>
</evidence>
<accession>A0A7Y9LBP6</accession>
<dbReference type="InterPro" id="IPR003593">
    <property type="entry name" value="AAA+_ATPase"/>
</dbReference>
<gene>
    <name evidence="4" type="ORF">BKA15_003286</name>
</gene>
<proteinExistence type="predicted"/>
<dbReference type="PROSITE" id="PS50893">
    <property type="entry name" value="ABC_TRANSPORTER_2"/>
    <property type="match status" value="1"/>
</dbReference>
<sequence length="236" mass="24953">MTAAETVPEQEPDAFIDAQLLSLITREGPVFRDLRFRVPQGGLALVAGPSGSGRSALLLTLAGRMRGWTGALRIGGRDAARESRAVRRISSVARIDTMIDLEPQHTVGEAITERALIDDVAPRSAAMIIHRSAREYGLQLDDGALIGRLPALDRAVLTALLATVRAADLVIFDDADRGLDPAEQAELLSVLAGLCSLDDQGSDFTTVVASTVHADAAPAGTTLIPLTRPDAAEEED</sequence>
<dbReference type="Pfam" id="PF00005">
    <property type="entry name" value="ABC_tran"/>
    <property type="match status" value="1"/>
</dbReference>
<keyword evidence="5" id="KW-1185">Reference proteome</keyword>
<dbReference type="RefSeq" id="WP_179752452.1">
    <property type="nucleotide sequence ID" value="NZ_JACCBU010000001.1"/>
</dbReference>
<evidence type="ECO:0000313" key="4">
    <source>
        <dbReference type="EMBL" id="NYE71957.1"/>
    </source>
</evidence>
<dbReference type="InterPro" id="IPR027417">
    <property type="entry name" value="P-loop_NTPase"/>
</dbReference>
<dbReference type="AlphaFoldDB" id="A0A7Y9LBP6"/>
<dbReference type="EMBL" id="JACCBU010000001">
    <property type="protein sequence ID" value="NYE71957.1"/>
    <property type="molecule type" value="Genomic_DNA"/>
</dbReference>
<keyword evidence="2" id="KW-0067">ATP-binding</keyword>
<keyword evidence="1" id="KW-0547">Nucleotide-binding</keyword>
<dbReference type="GO" id="GO:0005524">
    <property type="term" value="F:ATP binding"/>
    <property type="evidence" value="ECO:0007669"/>
    <property type="project" value="UniProtKB-KW"/>
</dbReference>
<dbReference type="SMART" id="SM00382">
    <property type="entry name" value="AAA"/>
    <property type="match status" value="1"/>
</dbReference>
<dbReference type="PANTHER" id="PTHR43158:SF2">
    <property type="entry name" value="SKFA PEPTIDE EXPORT ATP-BINDING PROTEIN SKFE"/>
    <property type="match status" value="1"/>
</dbReference>
<dbReference type="GO" id="GO:0016887">
    <property type="term" value="F:ATP hydrolysis activity"/>
    <property type="evidence" value="ECO:0007669"/>
    <property type="project" value="InterPro"/>
</dbReference>
<organism evidence="4 5">
    <name type="scientific">Microlunatus parietis</name>
    <dbReference type="NCBI Taxonomy" id="682979"/>
    <lineage>
        <taxon>Bacteria</taxon>
        <taxon>Bacillati</taxon>
        <taxon>Actinomycetota</taxon>
        <taxon>Actinomycetes</taxon>
        <taxon>Propionibacteriales</taxon>
        <taxon>Propionibacteriaceae</taxon>
        <taxon>Microlunatus</taxon>
    </lineage>
</organism>
<dbReference type="InterPro" id="IPR003439">
    <property type="entry name" value="ABC_transporter-like_ATP-bd"/>
</dbReference>
<evidence type="ECO:0000256" key="2">
    <source>
        <dbReference type="ARBA" id="ARBA00022840"/>
    </source>
</evidence>
<name>A0A7Y9LBP6_9ACTN</name>
<dbReference type="Proteomes" id="UP000569914">
    <property type="component" value="Unassembled WGS sequence"/>
</dbReference>
<reference evidence="4 5" key="1">
    <citation type="submission" date="2020-07" db="EMBL/GenBank/DDBJ databases">
        <title>Sequencing the genomes of 1000 actinobacteria strains.</title>
        <authorList>
            <person name="Klenk H.-P."/>
        </authorList>
    </citation>
    <scope>NUCLEOTIDE SEQUENCE [LARGE SCALE GENOMIC DNA]</scope>
    <source>
        <strain evidence="4 5">DSM 22083</strain>
    </source>
</reference>
<dbReference type="SUPFAM" id="SSF52540">
    <property type="entry name" value="P-loop containing nucleoside triphosphate hydrolases"/>
    <property type="match status" value="1"/>
</dbReference>
<protein>
    <submittedName>
        <fullName evidence="4">ABC-type multidrug transport system ATPase subunit</fullName>
    </submittedName>
</protein>
<evidence type="ECO:0000256" key="1">
    <source>
        <dbReference type="ARBA" id="ARBA00022741"/>
    </source>
</evidence>
<dbReference type="PANTHER" id="PTHR43158">
    <property type="entry name" value="SKFA PEPTIDE EXPORT ATP-BINDING PROTEIN SKFE"/>
    <property type="match status" value="1"/>
</dbReference>